<dbReference type="InterPro" id="IPR035965">
    <property type="entry name" value="PAS-like_dom_sf"/>
</dbReference>
<dbReference type="Proteomes" id="UP000056905">
    <property type="component" value="Chromosome"/>
</dbReference>
<dbReference type="PANTHER" id="PTHR43047">
    <property type="entry name" value="TWO-COMPONENT HISTIDINE PROTEIN KINASE"/>
    <property type="match status" value="1"/>
</dbReference>
<dbReference type="CDD" id="cd00082">
    <property type="entry name" value="HisKA"/>
    <property type="match status" value="1"/>
</dbReference>
<dbReference type="InterPro" id="IPR013655">
    <property type="entry name" value="PAS_fold_3"/>
</dbReference>
<dbReference type="SMART" id="SM00388">
    <property type="entry name" value="HisKA"/>
    <property type="match status" value="1"/>
</dbReference>
<feature type="transmembrane region" description="Helical" evidence="14">
    <location>
        <begin position="225"/>
        <end position="249"/>
    </location>
</feature>
<evidence type="ECO:0000256" key="7">
    <source>
        <dbReference type="ARBA" id="ARBA00022692"/>
    </source>
</evidence>
<dbReference type="Pfam" id="PF08447">
    <property type="entry name" value="PAS_3"/>
    <property type="match status" value="1"/>
</dbReference>
<dbReference type="InterPro" id="IPR036097">
    <property type="entry name" value="HisK_dim/P_sf"/>
</dbReference>
<dbReference type="RefSeq" id="WP_062146262.1">
    <property type="nucleotide sequence ID" value="NZ_CP013002.1"/>
</dbReference>
<gene>
    <name evidence="19" type="ORF">AQ619_08260</name>
</gene>
<dbReference type="InterPro" id="IPR007895">
    <property type="entry name" value="MASE1"/>
</dbReference>
<dbReference type="InterPro" id="IPR003594">
    <property type="entry name" value="HATPase_dom"/>
</dbReference>
<keyword evidence="7 14" id="KW-0812">Transmembrane</keyword>
<dbReference type="AlphaFoldDB" id="A0A0P0NZY9"/>
<evidence type="ECO:0000313" key="19">
    <source>
        <dbReference type="EMBL" id="ALL13349.1"/>
    </source>
</evidence>
<dbReference type="Pfam" id="PF02518">
    <property type="entry name" value="HATPase_c"/>
    <property type="match status" value="1"/>
</dbReference>
<evidence type="ECO:0000256" key="8">
    <source>
        <dbReference type="ARBA" id="ARBA00022777"/>
    </source>
</evidence>
<accession>A0A0P0NZY9</accession>
<feature type="transmembrane region" description="Helical" evidence="14">
    <location>
        <begin position="76"/>
        <end position="95"/>
    </location>
</feature>
<keyword evidence="20" id="KW-1185">Reference proteome</keyword>
<feature type="transmembrane region" description="Helical" evidence="14">
    <location>
        <begin position="116"/>
        <end position="136"/>
    </location>
</feature>
<feature type="transmembrane region" description="Helical" evidence="14">
    <location>
        <begin position="186"/>
        <end position="205"/>
    </location>
</feature>
<dbReference type="OrthoDB" id="9801651at2"/>
<dbReference type="PROSITE" id="PS50113">
    <property type="entry name" value="PAC"/>
    <property type="match status" value="1"/>
</dbReference>
<feature type="coiled-coil region" evidence="13">
    <location>
        <begin position="277"/>
        <end position="311"/>
    </location>
</feature>
<dbReference type="SUPFAM" id="SSF55874">
    <property type="entry name" value="ATPase domain of HSP90 chaperone/DNA topoisomerase II/histidine kinase"/>
    <property type="match status" value="1"/>
</dbReference>
<dbReference type="GO" id="GO:0009927">
    <property type="term" value="F:histidine phosphotransfer kinase activity"/>
    <property type="evidence" value="ECO:0007669"/>
    <property type="project" value="TreeGrafter"/>
</dbReference>
<dbReference type="InterPro" id="IPR005467">
    <property type="entry name" value="His_kinase_dom"/>
</dbReference>
<evidence type="ECO:0000256" key="5">
    <source>
        <dbReference type="ARBA" id="ARBA00022553"/>
    </source>
</evidence>
<dbReference type="InterPro" id="IPR001610">
    <property type="entry name" value="PAC"/>
</dbReference>
<evidence type="ECO:0000256" key="14">
    <source>
        <dbReference type="SAM" id="Phobius"/>
    </source>
</evidence>
<dbReference type="PANTHER" id="PTHR43047:SF72">
    <property type="entry name" value="OSMOSENSING HISTIDINE PROTEIN KINASE SLN1"/>
    <property type="match status" value="1"/>
</dbReference>
<dbReference type="SMART" id="SM00086">
    <property type="entry name" value="PAC"/>
    <property type="match status" value="1"/>
</dbReference>
<keyword evidence="11 14" id="KW-0472">Membrane</keyword>
<comment type="subcellular location">
    <subcellularLocation>
        <location evidence="2">Cell membrane</location>
        <topology evidence="2">Multi-pass membrane protein</topology>
    </subcellularLocation>
</comment>
<dbReference type="GO" id="GO:0005886">
    <property type="term" value="C:plasma membrane"/>
    <property type="evidence" value="ECO:0007669"/>
    <property type="project" value="UniProtKB-SubCell"/>
</dbReference>
<evidence type="ECO:0000256" key="12">
    <source>
        <dbReference type="PROSITE-ProRule" id="PRU00169"/>
    </source>
</evidence>
<dbReference type="InterPro" id="IPR000700">
    <property type="entry name" value="PAS-assoc_C"/>
</dbReference>
<dbReference type="InterPro" id="IPR000014">
    <property type="entry name" value="PAS"/>
</dbReference>
<dbReference type="SUPFAM" id="SSF55785">
    <property type="entry name" value="PYP-like sensor domain (PAS domain)"/>
    <property type="match status" value="1"/>
</dbReference>
<keyword evidence="13" id="KW-0175">Coiled coil</keyword>
<dbReference type="Pfam" id="PF00072">
    <property type="entry name" value="Response_reg"/>
    <property type="match status" value="1"/>
</dbReference>
<feature type="transmembrane region" description="Helical" evidence="14">
    <location>
        <begin position="29"/>
        <end position="49"/>
    </location>
</feature>
<dbReference type="PROSITE" id="PS50109">
    <property type="entry name" value="HIS_KIN"/>
    <property type="match status" value="1"/>
</dbReference>
<dbReference type="PROSITE" id="PS50112">
    <property type="entry name" value="PAS"/>
    <property type="match status" value="1"/>
</dbReference>
<feature type="modified residue" description="4-aspartylphosphate" evidence="12">
    <location>
        <position position="736"/>
    </location>
</feature>
<feature type="transmembrane region" description="Helical" evidence="14">
    <location>
        <begin position="261"/>
        <end position="280"/>
    </location>
</feature>
<dbReference type="Pfam" id="PF05231">
    <property type="entry name" value="MASE1"/>
    <property type="match status" value="1"/>
</dbReference>
<dbReference type="InterPro" id="IPR001789">
    <property type="entry name" value="Sig_transdc_resp-reg_receiver"/>
</dbReference>
<feature type="domain" description="Response regulatory" evidence="16">
    <location>
        <begin position="687"/>
        <end position="800"/>
    </location>
</feature>
<dbReference type="InterPro" id="IPR011006">
    <property type="entry name" value="CheY-like_superfamily"/>
</dbReference>
<dbReference type="InterPro" id="IPR036890">
    <property type="entry name" value="HATPase_C_sf"/>
</dbReference>
<dbReference type="Gene3D" id="3.30.450.20">
    <property type="entry name" value="PAS domain"/>
    <property type="match status" value="1"/>
</dbReference>
<evidence type="ECO:0000256" key="10">
    <source>
        <dbReference type="ARBA" id="ARBA00023012"/>
    </source>
</evidence>
<reference evidence="19 20" key="1">
    <citation type="submission" date="2015-10" db="EMBL/GenBank/DDBJ databases">
        <title>Conservation of the essential genome among Caulobacter and Brevundimonas species.</title>
        <authorList>
            <person name="Scott D."/>
            <person name="Ely B."/>
        </authorList>
    </citation>
    <scope>NUCLEOTIDE SEQUENCE [LARGE SCALE GENOMIC DNA]</scope>
    <source>
        <strain evidence="19 20">CB4</strain>
    </source>
</reference>
<feature type="transmembrane region" description="Helical" evidence="14">
    <location>
        <begin position="148"/>
        <end position="174"/>
    </location>
</feature>
<dbReference type="InterPro" id="IPR003661">
    <property type="entry name" value="HisK_dim/P_dom"/>
</dbReference>
<evidence type="ECO:0000256" key="1">
    <source>
        <dbReference type="ARBA" id="ARBA00000085"/>
    </source>
</evidence>
<sequence length="803" mass="85295">MGRTALASLIAGLGFALLAYVGVEVPRAYGQVTPIWLSNGFVLACLLAVNTSRWPWMLAAALAGALLAGAHAGDSLLVNLVLAPSNIVQIWLCAWSTRRFLGRDIDLGLPRHMIGFVGLAGFAVPLVTGVIASLLHTVTRGGEIWTNMAIWVLGDILGVLTVTPCILVLVRARANLAERSVTREGLVALAALLLVTTVVFAQSRYPLLFVVPPVMLLVASRLEILGGVIGAAMVAMIAVVFTMAGLGPIHLIHGSTSEQSIILQAFLAVSIFVSLPVAAYQRQRRDILDRMAQASEAVARSEARYRLLTENALDVIVHSDLAGRVTYMSPSVVAVLGYTAEELTGGRPIELVHPDYVKAVVSISQARVEGRSEGYPDRIEYLAFRKDGTPIWLESRPTLALDPVSGKKIGLTDVVRDITARKALEQELREARATAEAAAAAKGEFLANMSHELRTPLTAVIGFANLVDEQPNLASETRRHVSRIVDGGRSLLATINDILDFSKLEAGQMEIRPRSVAVAELAREALDIFSLQASDKGLALTSEGFEALPDQLWLDPERLRQVLLNLIGNAIKFTETGGVTLSLGYAADTERLSVAVRDTGQGIAETDMKLLFMRFSQVDASIRRQHGGTGLGLAISKGLVEAMGGQIGVESRLGEGSCFRFDLSAPVPIDGLSEGEEPVLTLPPACRVLVVDDNATNRELVRTILEAFGAKVSEAADGEEGVSAAEGETFDVILMDLRMPRLDGVQAAERIRSGAGPSAHCPIIAFSADVSSGPPGVPFDGSVSKPMTVASLVGAISAAMVAA</sequence>
<keyword evidence="4" id="KW-1003">Cell membrane</keyword>
<organism evidence="19 20">
    <name type="scientific">Caulobacter henricii</name>
    <dbReference type="NCBI Taxonomy" id="69395"/>
    <lineage>
        <taxon>Bacteria</taxon>
        <taxon>Pseudomonadati</taxon>
        <taxon>Pseudomonadota</taxon>
        <taxon>Alphaproteobacteria</taxon>
        <taxon>Caulobacterales</taxon>
        <taxon>Caulobacteraceae</taxon>
        <taxon>Caulobacter</taxon>
    </lineage>
</organism>
<dbReference type="KEGG" id="chq:AQ619_08260"/>
<dbReference type="CDD" id="cd16922">
    <property type="entry name" value="HATPase_EvgS-ArcB-TorS-like"/>
    <property type="match status" value="1"/>
</dbReference>
<keyword evidence="5 12" id="KW-0597">Phosphoprotein</keyword>
<dbReference type="SMART" id="SM00387">
    <property type="entry name" value="HATPase_c"/>
    <property type="match status" value="1"/>
</dbReference>
<dbReference type="SMART" id="SM00448">
    <property type="entry name" value="REC"/>
    <property type="match status" value="1"/>
</dbReference>
<keyword evidence="6" id="KW-0808">Transferase</keyword>
<evidence type="ECO:0000256" key="11">
    <source>
        <dbReference type="ARBA" id="ARBA00023136"/>
    </source>
</evidence>
<proteinExistence type="predicted"/>
<evidence type="ECO:0000256" key="13">
    <source>
        <dbReference type="SAM" id="Coils"/>
    </source>
</evidence>
<protein>
    <recommendedName>
        <fullName evidence="3">histidine kinase</fullName>
        <ecNumber evidence="3">2.7.13.3</ecNumber>
    </recommendedName>
</protein>
<dbReference type="EC" id="2.7.13.3" evidence="3"/>
<dbReference type="SUPFAM" id="SSF52172">
    <property type="entry name" value="CheY-like"/>
    <property type="match status" value="1"/>
</dbReference>
<evidence type="ECO:0000256" key="4">
    <source>
        <dbReference type="ARBA" id="ARBA00022475"/>
    </source>
</evidence>
<evidence type="ECO:0000259" key="18">
    <source>
        <dbReference type="PROSITE" id="PS50113"/>
    </source>
</evidence>
<dbReference type="NCBIfam" id="TIGR00229">
    <property type="entry name" value="sensory_box"/>
    <property type="match status" value="1"/>
</dbReference>
<dbReference type="CDD" id="cd00130">
    <property type="entry name" value="PAS"/>
    <property type="match status" value="1"/>
</dbReference>
<evidence type="ECO:0000259" key="16">
    <source>
        <dbReference type="PROSITE" id="PS50110"/>
    </source>
</evidence>
<dbReference type="CDD" id="cd17546">
    <property type="entry name" value="REC_hyHK_CKI1_RcsC-like"/>
    <property type="match status" value="1"/>
</dbReference>
<dbReference type="FunFam" id="3.30.565.10:FF:000010">
    <property type="entry name" value="Sensor histidine kinase RcsC"/>
    <property type="match status" value="1"/>
</dbReference>
<keyword evidence="9 14" id="KW-1133">Transmembrane helix</keyword>
<dbReference type="SMART" id="SM00091">
    <property type="entry name" value="PAS"/>
    <property type="match status" value="1"/>
</dbReference>
<dbReference type="Pfam" id="PF00512">
    <property type="entry name" value="HisKA"/>
    <property type="match status" value="1"/>
</dbReference>
<evidence type="ECO:0000313" key="20">
    <source>
        <dbReference type="Proteomes" id="UP000056905"/>
    </source>
</evidence>
<comment type="catalytic activity">
    <reaction evidence="1">
        <text>ATP + protein L-histidine = ADP + protein N-phospho-L-histidine.</text>
        <dbReference type="EC" id="2.7.13.3"/>
    </reaction>
</comment>
<evidence type="ECO:0000259" key="17">
    <source>
        <dbReference type="PROSITE" id="PS50112"/>
    </source>
</evidence>
<feature type="domain" description="Histidine kinase" evidence="15">
    <location>
        <begin position="448"/>
        <end position="667"/>
    </location>
</feature>
<keyword evidence="8 19" id="KW-0418">Kinase</keyword>
<dbReference type="Gene3D" id="3.40.50.2300">
    <property type="match status" value="1"/>
</dbReference>
<evidence type="ECO:0000256" key="6">
    <source>
        <dbReference type="ARBA" id="ARBA00022679"/>
    </source>
</evidence>
<dbReference type="Gene3D" id="1.10.287.130">
    <property type="match status" value="1"/>
</dbReference>
<name>A0A0P0NZY9_9CAUL</name>
<evidence type="ECO:0000256" key="9">
    <source>
        <dbReference type="ARBA" id="ARBA00022989"/>
    </source>
</evidence>
<dbReference type="Gene3D" id="3.30.565.10">
    <property type="entry name" value="Histidine kinase-like ATPase, C-terminal domain"/>
    <property type="match status" value="1"/>
</dbReference>
<feature type="domain" description="PAC" evidence="18">
    <location>
        <begin position="377"/>
        <end position="430"/>
    </location>
</feature>
<dbReference type="SUPFAM" id="SSF47384">
    <property type="entry name" value="Homodimeric domain of signal transducing histidine kinase"/>
    <property type="match status" value="1"/>
</dbReference>
<dbReference type="GO" id="GO:0000155">
    <property type="term" value="F:phosphorelay sensor kinase activity"/>
    <property type="evidence" value="ECO:0007669"/>
    <property type="project" value="InterPro"/>
</dbReference>
<dbReference type="PROSITE" id="PS50110">
    <property type="entry name" value="RESPONSE_REGULATORY"/>
    <property type="match status" value="1"/>
</dbReference>
<dbReference type="EMBL" id="CP013002">
    <property type="protein sequence ID" value="ALL13349.1"/>
    <property type="molecule type" value="Genomic_DNA"/>
</dbReference>
<feature type="domain" description="PAS" evidence="17">
    <location>
        <begin position="301"/>
        <end position="371"/>
    </location>
</feature>
<evidence type="ECO:0000256" key="3">
    <source>
        <dbReference type="ARBA" id="ARBA00012438"/>
    </source>
</evidence>
<evidence type="ECO:0000259" key="15">
    <source>
        <dbReference type="PROSITE" id="PS50109"/>
    </source>
</evidence>
<keyword evidence="10" id="KW-0902">Two-component regulatory system</keyword>
<dbReference type="STRING" id="69395.AQ619_08260"/>
<dbReference type="InterPro" id="IPR004358">
    <property type="entry name" value="Sig_transdc_His_kin-like_C"/>
</dbReference>
<dbReference type="PRINTS" id="PR00344">
    <property type="entry name" value="BCTRLSENSOR"/>
</dbReference>
<evidence type="ECO:0000256" key="2">
    <source>
        <dbReference type="ARBA" id="ARBA00004651"/>
    </source>
</evidence>